<protein>
    <submittedName>
        <fullName evidence="1">Uncharacterized protein</fullName>
    </submittedName>
</protein>
<reference evidence="1" key="1">
    <citation type="submission" date="2023-06" db="EMBL/GenBank/DDBJ databases">
        <title>Genome-scale phylogeny and comparative genomics of the fungal order Sordariales.</title>
        <authorList>
            <consortium name="Lawrence Berkeley National Laboratory"/>
            <person name="Hensen N."/>
            <person name="Bonometti L."/>
            <person name="Westerberg I."/>
            <person name="Brannstrom I.O."/>
            <person name="Guillou S."/>
            <person name="Cros-Aarteil S."/>
            <person name="Calhoun S."/>
            <person name="Haridas S."/>
            <person name="Kuo A."/>
            <person name="Mondo S."/>
            <person name="Pangilinan J."/>
            <person name="Riley R."/>
            <person name="Labutti K."/>
            <person name="Andreopoulos B."/>
            <person name="Lipzen A."/>
            <person name="Chen C."/>
            <person name="Yanf M."/>
            <person name="Daum C."/>
            <person name="Ng V."/>
            <person name="Clum A."/>
            <person name="Steindorff A."/>
            <person name="Ohm R."/>
            <person name="Martin F."/>
            <person name="Silar P."/>
            <person name="Natvig D."/>
            <person name="Lalanne C."/>
            <person name="Gautier V."/>
            <person name="Ament-Velasquez S.L."/>
            <person name="Kruys A."/>
            <person name="Hutchinson M.I."/>
            <person name="Powell A.J."/>
            <person name="Barry K."/>
            <person name="Miller A.N."/>
            <person name="Grigoriev I.V."/>
            <person name="Debuchy R."/>
            <person name="Gladieux P."/>
            <person name="Thoren M.H."/>
            <person name="Johannesson H."/>
        </authorList>
    </citation>
    <scope>NUCLEOTIDE SEQUENCE</scope>
    <source>
        <strain evidence="1">CBS 307.81</strain>
    </source>
</reference>
<proteinExistence type="predicted"/>
<name>A0AA39ZKZ9_9PEZI</name>
<keyword evidence="2" id="KW-1185">Reference proteome</keyword>
<accession>A0AA39ZKZ9</accession>
<organism evidence="1 2">
    <name type="scientific">Cercophora samala</name>
    <dbReference type="NCBI Taxonomy" id="330535"/>
    <lineage>
        <taxon>Eukaryota</taxon>
        <taxon>Fungi</taxon>
        <taxon>Dikarya</taxon>
        <taxon>Ascomycota</taxon>
        <taxon>Pezizomycotina</taxon>
        <taxon>Sordariomycetes</taxon>
        <taxon>Sordariomycetidae</taxon>
        <taxon>Sordariales</taxon>
        <taxon>Lasiosphaeriaceae</taxon>
        <taxon>Cercophora</taxon>
    </lineage>
</organism>
<gene>
    <name evidence="1" type="ORF">QBC41DRAFT_343535</name>
</gene>
<dbReference type="EMBL" id="JAULSY010000011">
    <property type="protein sequence ID" value="KAK0672648.1"/>
    <property type="molecule type" value="Genomic_DNA"/>
</dbReference>
<dbReference type="AlphaFoldDB" id="A0AA39ZKZ9"/>
<comment type="caution">
    <text evidence="1">The sequence shown here is derived from an EMBL/GenBank/DDBJ whole genome shotgun (WGS) entry which is preliminary data.</text>
</comment>
<evidence type="ECO:0000313" key="1">
    <source>
        <dbReference type="EMBL" id="KAK0672648.1"/>
    </source>
</evidence>
<evidence type="ECO:0000313" key="2">
    <source>
        <dbReference type="Proteomes" id="UP001174997"/>
    </source>
</evidence>
<dbReference type="Proteomes" id="UP001174997">
    <property type="component" value="Unassembled WGS sequence"/>
</dbReference>
<sequence length="254" mass="29251">MDIYYRQNTEDVENTVWSTSRLYLRLLETFPEYVRDFQAKWKSWQQAISAENPSTWSSVPSFTSLTALGPQIIPLVVYQLALNQNDKTAVHLYKALETDTSYLLDVLDNDHNPGFQILRVSFARNRAVRNALADWAEYSERVSHHSSSSMYTQCDEYDTLLRFGQSIIPHVMLQYAHDIKVQRGPGTTSSASRIGLGVLFWYELLHELVWGCKTGGQTWVLEDVYNRWEGWFQGGSGVAGTPWYCGRRVFDEEV</sequence>